<gene>
    <name evidence="3" type="ORF">K814_0130635</name>
</gene>
<dbReference type="EMBL" id="ASGY01000247">
    <property type="protein sequence ID" value="KGE64207.1"/>
    <property type="molecule type" value="Genomic_DNA"/>
</dbReference>
<dbReference type="InterPro" id="IPR046341">
    <property type="entry name" value="SET_dom_sf"/>
</dbReference>
<feature type="region of interest" description="Disordered" evidence="1">
    <location>
        <begin position="1038"/>
        <end position="1064"/>
    </location>
</feature>
<comment type="caution">
    <text evidence="3">The sequence shown here is derived from an EMBL/GenBank/DDBJ whole genome shotgun (WGS) entry which is preliminary data.</text>
</comment>
<name>A0A0A1YUS1_PSEFL</name>
<evidence type="ECO:0000313" key="4">
    <source>
        <dbReference type="Proteomes" id="UP000030060"/>
    </source>
</evidence>
<evidence type="ECO:0000313" key="3">
    <source>
        <dbReference type="EMBL" id="KGE64207.1"/>
    </source>
</evidence>
<evidence type="ECO:0000259" key="2">
    <source>
        <dbReference type="Pfam" id="PF20178"/>
    </source>
</evidence>
<dbReference type="OrthoDB" id="1467561at2"/>
<dbReference type="RefSeq" id="WP_038851244.1">
    <property type="nucleotide sequence ID" value="NZ_ASGY01000247.1"/>
</dbReference>
<dbReference type="Proteomes" id="UP000030060">
    <property type="component" value="Unassembled WGS sequence"/>
</dbReference>
<organism evidence="3 4">
    <name type="scientific">Pseudomonas fluorescens LMG 5329</name>
    <dbReference type="NCBI Taxonomy" id="1324332"/>
    <lineage>
        <taxon>Bacteria</taxon>
        <taxon>Pseudomonadati</taxon>
        <taxon>Pseudomonadota</taxon>
        <taxon>Gammaproteobacteria</taxon>
        <taxon>Pseudomonadales</taxon>
        <taxon>Pseudomonadaceae</taxon>
        <taxon>Pseudomonas</taxon>
    </lineage>
</organism>
<dbReference type="SUPFAM" id="SSF82199">
    <property type="entry name" value="SET domain"/>
    <property type="match status" value="1"/>
</dbReference>
<evidence type="ECO:0000256" key="1">
    <source>
        <dbReference type="SAM" id="MobiDB-lite"/>
    </source>
</evidence>
<protein>
    <recommendedName>
        <fullName evidence="2">Dermonecrotic toxin N-terminal domain-containing protein</fullName>
    </recommendedName>
</protein>
<dbReference type="Gene3D" id="2.170.270.10">
    <property type="entry name" value="SET domain"/>
    <property type="match status" value="1"/>
</dbReference>
<feature type="domain" description="Dermonecrotic toxin N-terminal" evidence="2">
    <location>
        <begin position="53"/>
        <end position="302"/>
    </location>
</feature>
<proteinExistence type="predicted"/>
<dbReference type="Pfam" id="PF20178">
    <property type="entry name" value="ToxA_N"/>
    <property type="match status" value="1"/>
</dbReference>
<accession>A0A0A1YUS1</accession>
<dbReference type="InterPro" id="IPR046673">
    <property type="entry name" value="ToxA_N"/>
</dbReference>
<sequence length="1323" mass="148367">MNGTPAPALSVHAGFIKTQLPAWLTRAPETVRKALRSSLIESNRSRHELKTFLNQLKNPADFARPLLKSALKRKFRGLLNDETALLVREWKHHHLLGLIKTHARTTEHTLLDAALQNFETSEADNGGMEKGSALYMFIQGTRVRNPILPTWFAGLCRDLDIGRLYQAHLDQVLGPTYSLRMTSKVQKLFVEQAKNAFTVALHLAFMHNILSQAQYGCLLVLAQDGKHPDLTCSHLTLDNVVLPDVLVIEFRSDITLQLLYTPDDPLAPIRLHPSLDDLESKLAERLDTNPEYLAFFKRRVPLQRQETLLEIRPAWVDWISVGATGKHVPISLELTVSCTPIKVHLFLAITRRRIEQIKADGRELAVPTADIDVVSRQKRLQSYIDLGKSLLFFAASFVPIVGEVLLAVSAAQLLGTIYSGFAAWGRGDSDEALNDLMDVVDNVALAVATAGAVKTVGFTARLVKVKLRQGEERLWKPDLTPYRHLDKTLPGGVPADAQGLYLHDQQHYLKLDDHLHRVTHDPHSKQWQLQHPSDPHAHTPPLVSNGVGGWRMAHETSHDWDELKLIKRLGPDATNISQPQAETLLLVSGVDSTTLRQAHQEGLRPPPVLRDTLKRFNLDQEIQDFDIARAEGATVTPISPYIQMHLVCSLPEWPASRSVKVVDEQGTTLVSHGTGRTEIKVPLARFRKGELLFHLEEQMPSREFNELLPPSPAGYLSKVENLSQRLVTSAHQHRARLFAWLTLTLDTPVTAIEQQIGRFVPDASTSHLQEMAAVLSPEQQLTLQREKSLAPEQLWEADQYVQQTRASRARGSLHLHCAPTDDTPVMVLSTLSHMPGWPEGRRIEVRDKNTTGRVLGSSGAEDASPGYVVTREGEQYCLRDMQGKALHKPTDLLSAIAQTLSADELDDMLRPSGASSLRHAIRRTNLQVMARKRAAKRATLTRSASFPTGRTLDPLFAESTAPEGLSLRSDGIYQTPILPDGSYRYYVLENARHYQVQADSQGWRLVDARSRFRAYQPYIRKKPEGGWALEDSLVEHPGADLKSTPSSSEEFVSAESDNDYESADEGKTVYTARELRHMRSSKSFQHNQNYLRVFDRANNGRYPLRDIEGRPMRIRFIQSIGTSLRTGERFSKSLVMPFIQWEGFEKVAALYDDRLEVIPFTQAHQKFPEESSLLGQATVVTTRDIRKGEALGVYGGELLPYFVADNREDPYLFDVFVSNRKGQWGASTSKQLSPSLVLSGDNTLSRINTLFEYQEGQPVRQAKAGYNVVEAGFEVDTQVGTQPMVRLRLTAFFAAEDLAPGTELRWNYGYSEEAIRRLFGPAD</sequence>
<reference evidence="3 4" key="1">
    <citation type="journal article" date="2013" name="Genome Announc.">
        <title>Draft Genome Sequence of Pseudomonas fluorescens LMG 5329, a White Line-Inducing Principle-Producing Bioindicator for the Mushroom Pathogen Pseudomonas tolaasii.</title>
        <authorList>
            <person name="Ghequire M.G."/>
            <person name="Rokni-Zadeh H."/>
            <person name="Zarrineh P."/>
            <person name="De Mot R."/>
        </authorList>
    </citation>
    <scope>NUCLEOTIDE SEQUENCE [LARGE SCALE GENOMIC DNA]</scope>
    <source>
        <strain evidence="3 4">LMG 5329</strain>
    </source>
</reference>